<protein>
    <submittedName>
        <fullName evidence="1">Uncharacterized protein</fullName>
    </submittedName>
</protein>
<reference evidence="1" key="1">
    <citation type="journal article" date="2015" name="Nature">
        <title>Complex archaea that bridge the gap between prokaryotes and eukaryotes.</title>
        <authorList>
            <person name="Spang A."/>
            <person name="Saw J.H."/>
            <person name="Jorgensen S.L."/>
            <person name="Zaremba-Niedzwiedzka K."/>
            <person name="Martijn J."/>
            <person name="Lind A.E."/>
            <person name="van Eijk R."/>
            <person name="Schleper C."/>
            <person name="Guy L."/>
            <person name="Ettema T.J."/>
        </authorList>
    </citation>
    <scope>NUCLEOTIDE SEQUENCE</scope>
</reference>
<accession>A0A0F9NU80</accession>
<evidence type="ECO:0000313" key="1">
    <source>
        <dbReference type="EMBL" id="KKN23050.1"/>
    </source>
</evidence>
<proteinExistence type="predicted"/>
<sequence length="345" mass="38156">MAIIDLRGEIGSNIALIGKSIGKIISDIKGPDAADRRTFFKRIQDEPDLLNNFGRIARDNPGVLQQMFPFLKDEDISGFESVLPTLEELQEDIQRSGLTPEVAGGELSPEVAATLSEFARARAVGTTPTGIALEPKRVAAAEAIPQADVTAGLRREVTGLTLGQESQDAWNTEIFNTAMDSFNALGMEEADVAALRDKLPAVFFDADNQEAFRQRRIIAQMQIDAQNLDRANERTDNFRRGVAARWTERTKTGLPETWQLFLFTQEMNERGKGLATGAIIPQNQTDIRLKEVAEAFSRTSQVDKIAEEAAVRTQIRAVIDRIGQLDSQGNFKNTRTVRQVLAEIE</sequence>
<dbReference type="EMBL" id="LAZR01003010">
    <property type="protein sequence ID" value="KKN23050.1"/>
    <property type="molecule type" value="Genomic_DNA"/>
</dbReference>
<dbReference type="AlphaFoldDB" id="A0A0F9NU80"/>
<gene>
    <name evidence="1" type="ORF">LCGC14_0908930</name>
</gene>
<organism evidence="1">
    <name type="scientific">marine sediment metagenome</name>
    <dbReference type="NCBI Taxonomy" id="412755"/>
    <lineage>
        <taxon>unclassified sequences</taxon>
        <taxon>metagenomes</taxon>
        <taxon>ecological metagenomes</taxon>
    </lineage>
</organism>
<name>A0A0F9NU80_9ZZZZ</name>
<comment type="caution">
    <text evidence="1">The sequence shown here is derived from an EMBL/GenBank/DDBJ whole genome shotgun (WGS) entry which is preliminary data.</text>
</comment>